<protein>
    <submittedName>
        <fullName evidence="3">Uncharacterized protein</fullName>
    </submittedName>
</protein>
<proteinExistence type="predicted"/>
<dbReference type="AlphaFoldDB" id="A0A1W6Z9C8"/>
<feature type="region of interest" description="Disordered" evidence="1">
    <location>
        <begin position="94"/>
        <end position="114"/>
    </location>
</feature>
<feature type="signal peptide" evidence="2">
    <location>
        <begin position="1"/>
        <end position="19"/>
    </location>
</feature>
<accession>A0A1W6Z9C8</accession>
<evidence type="ECO:0000313" key="4">
    <source>
        <dbReference type="Proteomes" id="UP000194161"/>
    </source>
</evidence>
<feature type="chain" id="PRO_5013366345" evidence="2">
    <location>
        <begin position="20"/>
        <end position="114"/>
    </location>
</feature>
<organism evidence="3 4">
    <name type="scientific">Bordetella genomosp. 13</name>
    <dbReference type="NCBI Taxonomy" id="463040"/>
    <lineage>
        <taxon>Bacteria</taxon>
        <taxon>Pseudomonadati</taxon>
        <taxon>Pseudomonadota</taxon>
        <taxon>Betaproteobacteria</taxon>
        <taxon>Burkholderiales</taxon>
        <taxon>Alcaligenaceae</taxon>
        <taxon>Bordetella</taxon>
    </lineage>
</organism>
<dbReference type="EMBL" id="CP021111">
    <property type="protein sequence ID" value="ARP93852.1"/>
    <property type="molecule type" value="Genomic_DNA"/>
</dbReference>
<evidence type="ECO:0000256" key="1">
    <source>
        <dbReference type="SAM" id="MobiDB-lite"/>
    </source>
</evidence>
<keyword evidence="2" id="KW-0732">Signal</keyword>
<evidence type="ECO:0000256" key="2">
    <source>
        <dbReference type="SAM" id="SignalP"/>
    </source>
</evidence>
<feature type="compositionally biased region" description="Basic and acidic residues" evidence="1">
    <location>
        <begin position="104"/>
        <end position="114"/>
    </location>
</feature>
<dbReference type="Proteomes" id="UP000194161">
    <property type="component" value="Chromosome"/>
</dbReference>
<name>A0A1W6Z9C8_9BORD</name>
<reference evidence="3 4" key="1">
    <citation type="submission" date="2017-05" db="EMBL/GenBank/DDBJ databases">
        <title>Complete and WGS of Bordetella genogroups.</title>
        <authorList>
            <person name="Spilker T."/>
            <person name="LiPuma J."/>
        </authorList>
    </citation>
    <scope>NUCLEOTIDE SEQUENCE [LARGE SCALE GENOMIC DNA]</scope>
    <source>
        <strain evidence="3 4">AU7206</strain>
    </source>
</reference>
<dbReference type="KEGG" id="bgm:CAL15_05300"/>
<sequence>MTVSIVGAMMASVACLAQAGTADHTEWSDVRAAGFSEAAQAAPCGAAHAVAAKNEPGAQPAHLYDTLESLVNSGQVLYLRHTLTGADQWLAQPTEKACEPGGTARRDSSGKCAS</sequence>
<keyword evidence="4" id="KW-1185">Reference proteome</keyword>
<evidence type="ECO:0000313" key="3">
    <source>
        <dbReference type="EMBL" id="ARP93852.1"/>
    </source>
</evidence>
<gene>
    <name evidence="3" type="ORF">CAL15_05300</name>
</gene>